<organism evidence="2 3">
    <name type="scientific">Takifugu flavidus</name>
    <name type="common">sansaifugu</name>
    <dbReference type="NCBI Taxonomy" id="433684"/>
    <lineage>
        <taxon>Eukaryota</taxon>
        <taxon>Metazoa</taxon>
        <taxon>Chordata</taxon>
        <taxon>Craniata</taxon>
        <taxon>Vertebrata</taxon>
        <taxon>Euteleostomi</taxon>
        <taxon>Actinopterygii</taxon>
        <taxon>Neopterygii</taxon>
        <taxon>Teleostei</taxon>
        <taxon>Neoteleostei</taxon>
        <taxon>Acanthomorphata</taxon>
        <taxon>Eupercaria</taxon>
        <taxon>Tetraodontiformes</taxon>
        <taxon>Tetradontoidea</taxon>
        <taxon>Tetraodontidae</taxon>
        <taxon>Takifugu</taxon>
    </lineage>
</organism>
<accession>A0A5C6NRH8</accession>
<reference evidence="2 3" key="1">
    <citation type="submission" date="2019-04" db="EMBL/GenBank/DDBJ databases">
        <title>Chromosome genome assembly for Takifugu flavidus.</title>
        <authorList>
            <person name="Xiao S."/>
        </authorList>
    </citation>
    <scope>NUCLEOTIDE SEQUENCE [LARGE SCALE GENOMIC DNA]</scope>
    <source>
        <strain evidence="2">HTHZ2018</strain>
        <tissue evidence="2">Muscle</tissue>
    </source>
</reference>
<evidence type="ECO:0000313" key="3">
    <source>
        <dbReference type="Proteomes" id="UP000324091"/>
    </source>
</evidence>
<feature type="region of interest" description="Disordered" evidence="1">
    <location>
        <begin position="1"/>
        <end position="37"/>
    </location>
</feature>
<feature type="compositionally biased region" description="Polar residues" evidence="1">
    <location>
        <begin position="18"/>
        <end position="32"/>
    </location>
</feature>
<dbReference type="Proteomes" id="UP000324091">
    <property type="component" value="Chromosome 18"/>
</dbReference>
<protein>
    <submittedName>
        <fullName evidence="2">Uncharacterized protein</fullName>
    </submittedName>
</protein>
<feature type="compositionally biased region" description="Polar residues" evidence="1">
    <location>
        <begin position="81"/>
        <end position="90"/>
    </location>
</feature>
<evidence type="ECO:0000256" key="1">
    <source>
        <dbReference type="SAM" id="MobiDB-lite"/>
    </source>
</evidence>
<keyword evidence="3" id="KW-1185">Reference proteome</keyword>
<gene>
    <name evidence="2" type="ORF">D4764_18G0003410</name>
</gene>
<evidence type="ECO:0000313" key="2">
    <source>
        <dbReference type="EMBL" id="TWW69535.1"/>
    </source>
</evidence>
<feature type="region of interest" description="Disordered" evidence="1">
    <location>
        <begin position="60"/>
        <end position="104"/>
    </location>
</feature>
<comment type="caution">
    <text evidence="2">The sequence shown here is derived from an EMBL/GenBank/DDBJ whole genome shotgun (WGS) entry which is preliminary data.</text>
</comment>
<sequence length="104" mass="11191">MSGNEDTWGTEVADGRGPSSSTGPNATAAQGTDQERNVRRIVHYKTATMNTNVFWAGQVPSIRSPQRGGEDRRAEELSRTFRGTLNKLNTPPQPSGPDGQALPP</sequence>
<feature type="compositionally biased region" description="Basic and acidic residues" evidence="1">
    <location>
        <begin position="68"/>
        <end position="79"/>
    </location>
</feature>
<dbReference type="AlphaFoldDB" id="A0A5C6NRH8"/>
<name>A0A5C6NRH8_9TELE</name>
<dbReference type="EMBL" id="RHFK02000010">
    <property type="protein sequence ID" value="TWW69535.1"/>
    <property type="molecule type" value="Genomic_DNA"/>
</dbReference>
<proteinExistence type="predicted"/>